<keyword evidence="1" id="KW-0175">Coiled coil</keyword>
<accession>A0ABW0Q293</accession>
<evidence type="ECO:0000313" key="3">
    <source>
        <dbReference type="EMBL" id="MFC5519006.1"/>
    </source>
</evidence>
<evidence type="ECO:0000313" key="4">
    <source>
        <dbReference type="Proteomes" id="UP001596150"/>
    </source>
</evidence>
<feature type="coiled-coil region" evidence="1">
    <location>
        <begin position="315"/>
        <end position="342"/>
    </location>
</feature>
<sequence length="393" mass="41326">MAGILDYIFGREQEAPGGILNQQPPPQQSYINQVQAPGSSMAGRVGDFIGSDAYNQAMIGLMSGNGNMDSLARGFAGYTHGKSAEKEKLAQGDEYVRQASAAAQQRKAMNDYLKGVSGISPEQQAYLASDPEAARAMALESMKPKKYDAPTVQDFYDEKTGTNYKAQWNQASGSWDRVGGSKAASNGMTIKTNPDGSTEVSYGGAAKPPTGYQWAADGTTLEPIPGGPATALSAEVAGRVGLARSFLDQVPEIKAEVSKGTVTGMYDRAMAGNNSSSPQAAVYRKIQSGADSLQRMLTGAGMPASEAATYAARYLPTYTDSAESLNNKIDQLARELESIEATVTQGKGGVQPMAPQAGQPIPPQGAPQTVQPPAQPGVETWTRDPSGNLIRAQ</sequence>
<reference evidence="4" key="1">
    <citation type="journal article" date="2019" name="Int. J. Syst. Evol. Microbiol.">
        <title>The Global Catalogue of Microorganisms (GCM) 10K type strain sequencing project: providing services to taxonomists for standard genome sequencing and annotation.</title>
        <authorList>
            <consortium name="The Broad Institute Genomics Platform"/>
            <consortium name="The Broad Institute Genome Sequencing Center for Infectious Disease"/>
            <person name="Wu L."/>
            <person name="Ma J."/>
        </authorList>
    </citation>
    <scope>NUCLEOTIDE SEQUENCE [LARGE SCALE GENOMIC DNA]</scope>
    <source>
        <strain evidence="4">KACC 12633</strain>
    </source>
</reference>
<feature type="region of interest" description="Disordered" evidence="2">
    <location>
        <begin position="347"/>
        <end position="393"/>
    </location>
</feature>
<dbReference type="Proteomes" id="UP001596150">
    <property type="component" value="Unassembled WGS sequence"/>
</dbReference>
<dbReference type="RefSeq" id="WP_266346297.1">
    <property type="nucleotide sequence ID" value="NZ_JAPKNH010000015.1"/>
</dbReference>
<name>A0ABW0Q293_9HYPH</name>
<keyword evidence="4" id="KW-1185">Reference proteome</keyword>
<evidence type="ECO:0000256" key="1">
    <source>
        <dbReference type="SAM" id="Coils"/>
    </source>
</evidence>
<proteinExistence type="predicted"/>
<dbReference type="EMBL" id="JBHSML010000031">
    <property type="protein sequence ID" value="MFC5519006.1"/>
    <property type="molecule type" value="Genomic_DNA"/>
</dbReference>
<gene>
    <name evidence="3" type="ORF">ACFPP9_24800</name>
</gene>
<comment type="caution">
    <text evidence="3">The sequence shown here is derived from an EMBL/GenBank/DDBJ whole genome shotgun (WGS) entry which is preliminary data.</text>
</comment>
<organism evidence="3 4">
    <name type="scientific">Kaistia terrae</name>
    <dbReference type="NCBI Taxonomy" id="537017"/>
    <lineage>
        <taxon>Bacteria</taxon>
        <taxon>Pseudomonadati</taxon>
        <taxon>Pseudomonadota</taxon>
        <taxon>Alphaproteobacteria</taxon>
        <taxon>Hyphomicrobiales</taxon>
        <taxon>Kaistiaceae</taxon>
        <taxon>Kaistia</taxon>
    </lineage>
</organism>
<evidence type="ECO:0000256" key="2">
    <source>
        <dbReference type="SAM" id="MobiDB-lite"/>
    </source>
</evidence>
<protein>
    <submittedName>
        <fullName evidence="3">Uncharacterized protein</fullName>
    </submittedName>
</protein>